<organism evidence="1 2">
    <name type="scientific">Protopolystoma xenopodis</name>
    <dbReference type="NCBI Taxonomy" id="117903"/>
    <lineage>
        <taxon>Eukaryota</taxon>
        <taxon>Metazoa</taxon>
        <taxon>Spiralia</taxon>
        <taxon>Lophotrochozoa</taxon>
        <taxon>Platyhelminthes</taxon>
        <taxon>Monogenea</taxon>
        <taxon>Polyopisthocotylea</taxon>
        <taxon>Polystomatidea</taxon>
        <taxon>Polystomatidae</taxon>
        <taxon>Protopolystoma</taxon>
    </lineage>
</organism>
<evidence type="ECO:0000313" key="2">
    <source>
        <dbReference type="Proteomes" id="UP000784294"/>
    </source>
</evidence>
<dbReference type="Proteomes" id="UP000784294">
    <property type="component" value="Unassembled WGS sequence"/>
</dbReference>
<sequence length="209" mass="23897">FDRLHDLLNSSSIARQHARFSAIFLPSVTFHRHSSFARLSPRELSMAELQSRRRVRLERVQQLGLLAGLVMQNSTATTEKCREEGCYRRNHYDQGNSPSPSSARMCSSCLSQFHLSPDDGSNSRMRGVHYAMPVSHSVTNAYFCCQHHNFTSESGSSLWYQCRDLGRWNDNSSFLEASAGLLCRQSNKIHARLSQFKMKRVLQSLMSQY</sequence>
<comment type="caution">
    <text evidence="1">The sequence shown here is derived from an EMBL/GenBank/DDBJ whole genome shotgun (WGS) entry which is preliminary data.</text>
</comment>
<name>A0A3S5CIN6_9PLAT</name>
<evidence type="ECO:0000313" key="1">
    <source>
        <dbReference type="EMBL" id="VEL11389.1"/>
    </source>
</evidence>
<accession>A0A3S5CIN6</accession>
<dbReference type="EMBL" id="CAAALY010011678">
    <property type="protein sequence ID" value="VEL11389.1"/>
    <property type="molecule type" value="Genomic_DNA"/>
</dbReference>
<proteinExistence type="predicted"/>
<keyword evidence="2" id="KW-1185">Reference proteome</keyword>
<reference evidence="1" key="1">
    <citation type="submission" date="2018-11" db="EMBL/GenBank/DDBJ databases">
        <authorList>
            <consortium name="Pathogen Informatics"/>
        </authorList>
    </citation>
    <scope>NUCLEOTIDE SEQUENCE</scope>
</reference>
<protein>
    <submittedName>
        <fullName evidence="1">Uncharacterized protein</fullName>
    </submittedName>
</protein>
<feature type="non-terminal residue" evidence="1">
    <location>
        <position position="1"/>
    </location>
</feature>
<gene>
    <name evidence="1" type="ORF">PXEA_LOCUS4829</name>
</gene>
<dbReference type="AlphaFoldDB" id="A0A3S5CIN6"/>